<keyword evidence="2" id="KW-0732">Signal</keyword>
<evidence type="ECO:0000313" key="3">
    <source>
        <dbReference type="EMBL" id="GIO54631.1"/>
    </source>
</evidence>
<feature type="region of interest" description="Disordered" evidence="1">
    <location>
        <begin position="36"/>
        <end position="57"/>
    </location>
</feature>
<evidence type="ECO:0000313" key="4">
    <source>
        <dbReference type="Proteomes" id="UP000676601"/>
    </source>
</evidence>
<organism evidence="3 4">
    <name type="scientific">Paenibacillus cineris</name>
    <dbReference type="NCBI Taxonomy" id="237530"/>
    <lineage>
        <taxon>Bacteria</taxon>
        <taxon>Bacillati</taxon>
        <taxon>Bacillota</taxon>
        <taxon>Bacilli</taxon>
        <taxon>Bacillales</taxon>
        <taxon>Paenibacillaceae</taxon>
        <taxon>Paenibacillus</taxon>
    </lineage>
</organism>
<gene>
    <name evidence="3" type="ORF">J21TS7_29490</name>
</gene>
<protein>
    <recommendedName>
        <fullName evidence="5">Lipoprotein</fullName>
    </recommendedName>
</protein>
<keyword evidence="4" id="KW-1185">Reference proteome</keyword>
<feature type="compositionally biased region" description="Basic and acidic residues" evidence="1">
    <location>
        <begin position="43"/>
        <end position="57"/>
    </location>
</feature>
<name>A0ABQ4LDJ9_9BACL</name>
<evidence type="ECO:0000256" key="2">
    <source>
        <dbReference type="SAM" id="SignalP"/>
    </source>
</evidence>
<comment type="caution">
    <text evidence="3">The sequence shown here is derived from an EMBL/GenBank/DDBJ whole genome shotgun (WGS) entry which is preliminary data.</text>
</comment>
<accession>A0ABQ4LDJ9</accession>
<proteinExistence type="predicted"/>
<dbReference type="RefSeq" id="WP_244879297.1">
    <property type="nucleotide sequence ID" value="NZ_BORU01000001.1"/>
</dbReference>
<dbReference type="PROSITE" id="PS51257">
    <property type="entry name" value="PROKAR_LIPOPROTEIN"/>
    <property type="match status" value="1"/>
</dbReference>
<dbReference type="Proteomes" id="UP000676601">
    <property type="component" value="Unassembled WGS sequence"/>
</dbReference>
<sequence length="183" mass="20392">MKRIAMLIILAFSYMTLVGCSSTLTSGKDVVVEKQLTGEPEQVPEKQPERKSDLKKPPKADIVIGERVYPTKLGTYYWTSTNQSICVDTAGPVELLKDVAPVSVQPGEVVKFAMNVEPKPNKYHVTQMTAEGSSIDVAVKENSFHAPAQKGTYYYAYGVWWMDELIENQSNGDAFYCFVLQVI</sequence>
<evidence type="ECO:0008006" key="5">
    <source>
        <dbReference type="Google" id="ProtNLM"/>
    </source>
</evidence>
<evidence type="ECO:0000256" key="1">
    <source>
        <dbReference type="SAM" id="MobiDB-lite"/>
    </source>
</evidence>
<dbReference type="EMBL" id="BORU01000001">
    <property type="protein sequence ID" value="GIO54631.1"/>
    <property type="molecule type" value="Genomic_DNA"/>
</dbReference>
<reference evidence="3 4" key="1">
    <citation type="submission" date="2021-03" db="EMBL/GenBank/DDBJ databases">
        <title>Antimicrobial resistance genes in bacteria isolated from Japanese honey, and their potential for conferring macrolide and lincosamide resistance in the American foulbrood pathogen Paenibacillus larvae.</title>
        <authorList>
            <person name="Okamoto M."/>
            <person name="Kumagai M."/>
            <person name="Kanamori H."/>
            <person name="Takamatsu D."/>
        </authorList>
    </citation>
    <scope>NUCLEOTIDE SEQUENCE [LARGE SCALE GENOMIC DNA]</scope>
    <source>
        <strain evidence="3 4">J21TS7</strain>
    </source>
</reference>
<feature type="signal peptide" evidence="2">
    <location>
        <begin position="1"/>
        <end position="20"/>
    </location>
</feature>
<feature type="chain" id="PRO_5046613664" description="Lipoprotein" evidence="2">
    <location>
        <begin position="21"/>
        <end position="183"/>
    </location>
</feature>